<dbReference type="STRING" id="9593.ENSGGOP00000047434"/>
<evidence type="ECO:0000313" key="4">
    <source>
        <dbReference type="Proteomes" id="UP000001519"/>
    </source>
</evidence>
<dbReference type="Proteomes" id="UP000001519">
    <property type="component" value="Chromosome 9"/>
</dbReference>
<feature type="domain" description="Lipocalin/cytosolic fatty-acid binding" evidence="2">
    <location>
        <begin position="2"/>
        <end position="105"/>
    </location>
</feature>
<comment type="similarity">
    <text evidence="1">Belongs to the calycin superfamily. Lipocalin family.</text>
</comment>
<reference evidence="4" key="1">
    <citation type="submission" date="2011-05" db="EMBL/GenBank/DDBJ databases">
        <title>Insights into the evolution of the great apes provided by the gorilla genome.</title>
        <authorList>
            <person name="Scally A."/>
        </authorList>
    </citation>
    <scope>NUCLEOTIDE SEQUENCE [LARGE SCALE GENOMIC DNA]</scope>
</reference>
<dbReference type="GO" id="GO:0036094">
    <property type="term" value="F:small molecule binding"/>
    <property type="evidence" value="ECO:0007669"/>
    <property type="project" value="InterPro"/>
</dbReference>
<proteinExistence type="inferred from homology"/>
<dbReference type="InterPro" id="IPR002345">
    <property type="entry name" value="Lipocalin"/>
</dbReference>
<reference evidence="3" key="4">
    <citation type="submission" date="2025-09" db="UniProtKB">
        <authorList>
            <consortium name="Ensembl"/>
        </authorList>
    </citation>
    <scope>IDENTIFICATION</scope>
</reference>
<accession>A0A2I2ZJZ9</accession>
<keyword evidence="4" id="KW-1185">Reference proteome</keyword>
<dbReference type="PANTHER" id="PTHR11430">
    <property type="entry name" value="LIPOCALIN"/>
    <property type="match status" value="1"/>
</dbReference>
<dbReference type="Bgee" id="ENSGGOG00000040429">
    <property type="expression patterns" value="Expressed in frontal cortex and 4 other cell types or tissues"/>
</dbReference>
<reference evidence="3 4" key="2">
    <citation type="journal article" date="2012" name="Nature">
        <title>Insights into hominid evolution from the gorilla genome sequence.</title>
        <authorList>
            <person name="Scally A."/>
            <person name="Dutheil J.Y."/>
            <person name="Hillier L.W."/>
            <person name="Jordan G.E."/>
            <person name="Goodhead I."/>
            <person name="Herrero J."/>
            <person name="Hobolth A."/>
            <person name="Lappalainen T."/>
            <person name="Mailund T."/>
            <person name="Marques-Bonet T."/>
            <person name="McCarthy S."/>
            <person name="Montgomery S.H."/>
            <person name="Schwalie P.C."/>
            <person name="Tang Y.A."/>
            <person name="Ward M.C."/>
            <person name="Xue Y."/>
            <person name="Yngvadottir B."/>
            <person name="Alkan C."/>
            <person name="Andersen L.N."/>
            <person name="Ayub Q."/>
            <person name="Ball E.V."/>
            <person name="Beal K."/>
            <person name="Bradley B.J."/>
            <person name="Chen Y."/>
            <person name="Clee C.M."/>
            <person name="Fitzgerald S."/>
            <person name="Graves T.A."/>
            <person name="Gu Y."/>
            <person name="Heath P."/>
            <person name="Heger A."/>
            <person name="Karakoc E."/>
            <person name="Kolb-Kokocinski A."/>
            <person name="Laird G.K."/>
            <person name="Lunter G."/>
            <person name="Meader S."/>
            <person name="Mort M."/>
            <person name="Mullikin J.C."/>
            <person name="Munch K."/>
            <person name="O'Connor T.D."/>
            <person name="Phillips A.D."/>
            <person name="Prado-Martinez J."/>
            <person name="Rogers A.S."/>
            <person name="Sajjadian S."/>
            <person name="Schmidt D."/>
            <person name="Shaw K."/>
            <person name="Simpson J.T."/>
            <person name="Stenson P.D."/>
            <person name="Turner D.J."/>
            <person name="Vigilant L."/>
            <person name="Vilella A.J."/>
            <person name="Whitener W."/>
            <person name="Zhu B."/>
            <person name="Cooper D.N."/>
            <person name="de Jong P."/>
            <person name="Dermitzakis E.T."/>
            <person name="Eichler E.E."/>
            <person name="Flicek P."/>
            <person name="Goldman N."/>
            <person name="Mundy N.I."/>
            <person name="Ning Z."/>
            <person name="Odom D.T."/>
            <person name="Ponting C.P."/>
            <person name="Quail M.A."/>
            <person name="Ryder O.A."/>
            <person name="Searle S.M."/>
            <person name="Warren W.C."/>
            <person name="Wilson R.K."/>
            <person name="Schierup M.H."/>
            <person name="Rogers J."/>
            <person name="Tyler-Smith C."/>
            <person name="Durbin R."/>
        </authorList>
    </citation>
    <scope>NUCLEOTIDE SEQUENCE [LARGE SCALE GENOMIC DNA]</scope>
</reference>
<dbReference type="PANTHER" id="PTHR11430:SF77">
    <property type="entry name" value="LIPOCALIN-LIKE 1 PROTEIN"/>
    <property type="match status" value="1"/>
</dbReference>
<dbReference type="OMA" id="MSPLCLH"/>
<evidence type="ECO:0000313" key="3">
    <source>
        <dbReference type="Ensembl" id="ENSGGOP00000047434.1"/>
    </source>
</evidence>
<organism evidence="3 4">
    <name type="scientific">Gorilla gorilla gorilla</name>
    <name type="common">Western lowland gorilla</name>
    <dbReference type="NCBI Taxonomy" id="9595"/>
    <lineage>
        <taxon>Eukaryota</taxon>
        <taxon>Metazoa</taxon>
        <taxon>Chordata</taxon>
        <taxon>Craniata</taxon>
        <taxon>Vertebrata</taxon>
        <taxon>Euteleostomi</taxon>
        <taxon>Mammalia</taxon>
        <taxon>Eutheria</taxon>
        <taxon>Euarchontoglires</taxon>
        <taxon>Primates</taxon>
        <taxon>Haplorrhini</taxon>
        <taxon>Catarrhini</taxon>
        <taxon>Hominidae</taxon>
        <taxon>Gorilla</taxon>
    </lineage>
</organism>
<reference evidence="3" key="3">
    <citation type="submission" date="2025-08" db="UniProtKB">
        <authorList>
            <consortium name="Ensembl"/>
        </authorList>
    </citation>
    <scope>IDENTIFICATION</scope>
</reference>
<name>A0A2I2ZJZ9_GORGO</name>
<gene>
    <name evidence="3" type="primary">LCNL1</name>
</gene>
<dbReference type="Gene3D" id="2.40.128.20">
    <property type="match status" value="1"/>
</dbReference>
<dbReference type="AlphaFoldDB" id="A0A2I2ZJZ9"/>
<dbReference type="InParanoid" id="A0A2I2ZJZ9"/>
<evidence type="ECO:0000256" key="1">
    <source>
        <dbReference type="ARBA" id="ARBA00006889"/>
    </source>
</evidence>
<sequence>MVGVVSDDQDFLDSKDTMKMAVVLVTPLGNGDLALKFGYPTPDGGCQKMDTTFTKGAVLGQFSNPAMALTDIRVAFSDYQHFALLYLETRKGGLRNQWLQLYGGRAAGRRPRHPRFGFGMSPLCLHQPVLHAEGGTAGSWCLWP</sequence>
<evidence type="ECO:0000259" key="2">
    <source>
        <dbReference type="Pfam" id="PF00061"/>
    </source>
</evidence>
<dbReference type="InterPro" id="IPR012674">
    <property type="entry name" value="Calycin"/>
</dbReference>
<dbReference type="SUPFAM" id="SSF50814">
    <property type="entry name" value="Lipocalins"/>
    <property type="match status" value="1"/>
</dbReference>
<dbReference type="Ensembl" id="ENSGGOT00000067290.1">
    <property type="protein sequence ID" value="ENSGGOP00000047434.1"/>
    <property type="gene ID" value="ENSGGOG00000040429.1"/>
</dbReference>
<dbReference type="EMBL" id="CABD030067431">
    <property type="status" value="NOT_ANNOTATED_CDS"/>
    <property type="molecule type" value="Genomic_DNA"/>
</dbReference>
<dbReference type="GeneTree" id="ENSGT01050000244868"/>
<protein>
    <submittedName>
        <fullName evidence="3">Lipocalin like 1</fullName>
    </submittedName>
</protein>
<dbReference type="Pfam" id="PF00061">
    <property type="entry name" value="Lipocalin"/>
    <property type="match status" value="1"/>
</dbReference>
<dbReference type="InterPro" id="IPR000566">
    <property type="entry name" value="Lipocln_cytosolic_FA-bd_dom"/>
</dbReference>